<evidence type="ECO:0000259" key="6">
    <source>
        <dbReference type="PROSITE" id="PS01124"/>
    </source>
</evidence>
<dbReference type="PRINTS" id="PR00032">
    <property type="entry name" value="HTHARAC"/>
</dbReference>
<gene>
    <name evidence="7" type="ORF">CYR55_13795</name>
</gene>
<dbReference type="SUPFAM" id="SSF51215">
    <property type="entry name" value="Regulatory protein AraC"/>
    <property type="match status" value="1"/>
</dbReference>
<feature type="domain" description="HTH araC/xylS-type" evidence="6">
    <location>
        <begin position="187"/>
        <end position="285"/>
    </location>
</feature>
<dbReference type="Proteomes" id="UP000234240">
    <property type="component" value="Unassembled WGS sequence"/>
</dbReference>
<dbReference type="PROSITE" id="PS01124">
    <property type="entry name" value="HTH_ARAC_FAMILY_2"/>
    <property type="match status" value="1"/>
</dbReference>
<dbReference type="SMART" id="SM00342">
    <property type="entry name" value="HTH_ARAC"/>
    <property type="match status" value="1"/>
</dbReference>
<dbReference type="InterPro" id="IPR009057">
    <property type="entry name" value="Homeodomain-like_sf"/>
</dbReference>
<dbReference type="PANTHER" id="PTHR46796:SF7">
    <property type="entry name" value="ARAC FAMILY TRANSCRIPTIONAL REGULATOR"/>
    <property type="match status" value="1"/>
</dbReference>
<evidence type="ECO:0000313" key="8">
    <source>
        <dbReference type="Proteomes" id="UP000234240"/>
    </source>
</evidence>
<evidence type="ECO:0000256" key="5">
    <source>
        <dbReference type="ARBA" id="ARBA00044978"/>
    </source>
</evidence>
<comment type="caution">
    <text evidence="7">The sequence shown here is derived from an EMBL/GenBank/DDBJ whole genome shotgun (WGS) entry which is preliminary data.</text>
</comment>
<dbReference type="GO" id="GO:0043565">
    <property type="term" value="F:sequence-specific DNA binding"/>
    <property type="evidence" value="ECO:0007669"/>
    <property type="project" value="InterPro"/>
</dbReference>
<dbReference type="InterPro" id="IPR018060">
    <property type="entry name" value="HTH_AraC"/>
</dbReference>
<dbReference type="RefSeq" id="WP_101816697.1">
    <property type="nucleotide sequence ID" value="NZ_PJZF01000011.1"/>
</dbReference>
<dbReference type="InterPro" id="IPR018062">
    <property type="entry name" value="HTH_AraC-typ_CS"/>
</dbReference>
<dbReference type="AlphaFoldDB" id="A0A2N5E3R8"/>
<proteinExistence type="predicted"/>
<dbReference type="NCBIfam" id="NF007860">
    <property type="entry name" value="PRK10572.1"/>
    <property type="match status" value="1"/>
</dbReference>
<dbReference type="InterPro" id="IPR003313">
    <property type="entry name" value="AraC-bd"/>
</dbReference>
<keyword evidence="1" id="KW-0805">Transcription regulation</keyword>
<keyword evidence="2" id="KW-0238">DNA-binding</keyword>
<evidence type="ECO:0000256" key="1">
    <source>
        <dbReference type="ARBA" id="ARBA00023015"/>
    </source>
</evidence>
<evidence type="ECO:0000256" key="4">
    <source>
        <dbReference type="ARBA" id="ARBA00023163"/>
    </source>
</evidence>
<name>A0A2N5E3R8_9GAMM</name>
<sequence>MDNPAAFNFLRHSPLMKNFSFHAYLVAGFTPIAAGSVLDDLINRPKGMKGYILNLTLTGKGEVETYDTRQYCVPGDMLLFPPGAPHHYRRAADSDSWDHLWVYFRPRPYWIDWLDWHQPGLGVKRLRLPGAQPAAEVMTLFQAILTFSDSGGHLSEALAMNALEKLILCCQQLLPAQPVPTCDPRIAALCQYLNENLDRDVKIEELAQRVYLSPSRLAHLFRQELDTTILCWRETQRVSRAKSLLQISQLPIATIARMVGYEDQLYFSRLFRKHVALSPTQYRQQFDESIQVRSA</sequence>
<evidence type="ECO:0000256" key="2">
    <source>
        <dbReference type="ARBA" id="ARBA00023125"/>
    </source>
</evidence>
<dbReference type="Gene3D" id="2.60.120.280">
    <property type="entry name" value="Regulatory protein AraC"/>
    <property type="match status" value="1"/>
</dbReference>
<accession>A0A2N5E3R8</accession>
<dbReference type="SUPFAM" id="SSF46689">
    <property type="entry name" value="Homeodomain-like"/>
    <property type="match status" value="2"/>
</dbReference>
<dbReference type="InterPro" id="IPR037923">
    <property type="entry name" value="HTH-like"/>
</dbReference>
<dbReference type="Pfam" id="PF02311">
    <property type="entry name" value="AraC_binding"/>
    <property type="match status" value="1"/>
</dbReference>
<dbReference type="PANTHER" id="PTHR46796">
    <property type="entry name" value="HTH-TYPE TRANSCRIPTIONAL ACTIVATOR RHAS-RELATED"/>
    <property type="match status" value="1"/>
</dbReference>
<dbReference type="InterPro" id="IPR020449">
    <property type="entry name" value="Tscrpt_reg_AraC-type_HTH"/>
</dbReference>
<organism evidence="7 8">
    <name type="scientific">Chimaeribacter californicus</name>
    <dbReference type="NCBI Taxonomy" id="2060067"/>
    <lineage>
        <taxon>Bacteria</taxon>
        <taxon>Pseudomonadati</taxon>
        <taxon>Pseudomonadota</taxon>
        <taxon>Gammaproteobacteria</taxon>
        <taxon>Enterobacterales</taxon>
        <taxon>Yersiniaceae</taxon>
        <taxon>Chimaeribacter</taxon>
    </lineage>
</organism>
<dbReference type="Gene3D" id="1.10.10.60">
    <property type="entry name" value="Homeodomain-like"/>
    <property type="match status" value="2"/>
</dbReference>
<dbReference type="GO" id="GO:0003700">
    <property type="term" value="F:DNA-binding transcription factor activity"/>
    <property type="evidence" value="ECO:0007669"/>
    <property type="project" value="InterPro"/>
</dbReference>
<dbReference type="Pfam" id="PF12833">
    <property type="entry name" value="HTH_18"/>
    <property type="match status" value="1"/>
</dbReference>
<dbReference type="PROSITE" id="PS00041">
    <property type="entry name" value="HTH_ARAC_FAMILY_1"/>
    <property type="match status" value="1"/>
</dbReference>
<keyword evidence="8" id="KW-1185">Reference proteome</keyword>
<dbReference type="OrthoDB" id="9803764at2"/>
<protein>
    <recommendedName>
        <fullName evidence="5">Arabinose operon regulatory protein</fullName>
    </recommendedName>
</protein>
<keyword evidence="4" id="KW-0804">Transcription</keyword>
<evidence type="ECO:0000256" key="3">
    <source>
        <dbReference type="ARBA" id="ARBA00023159"/>
    </source>
</evidence>
<evidence type="ECO:0000313" key="7">
    <source>
        <dbReference type="EMBL" id="PLR35478.1"/>
    </source>
</evidence>
<keyword evidence="3" id="KW-0010">Activator</keyword>
<dbReference type="EMBL" id="PJZF01000011">
    <property type="protein sequence ID" value="PLR35478.1"/>
    <property type="molecule type" value="Genomic_DNA"/>
</dbReference>
<reference evidence="7 8" key="1">
    <citation type="submission" date="2017-12" db="EMBL/GenBank/DDBJ databases">
        <title>Characterization of six clinical isolates of Enterochimera gen. nov., a novel genus of the Yersiniaciae family and the three species Enterochimera arupensis sp. nov., Enterochimera coloradensis sp. nov, and Enterochimera californica sp. nov.</title>
        <authorList>
            <person name="Rossi A."/>
            <person name="Fisher M."/>
        </authorList>
    </citation>
    <scope>NUCLEOTIDE SEQUENCE [LARGE SCALE GENOMIC DNA]</scope>
    <source>
        <strain evidence="8">2015-Iso6</strain>
    </source>
</reference>
<dbReference type="InterPro" id="IPR050204">
    <property type="entry name" value="AraC_XylS_family_regulators"/>
</dbReference>